<accession>A0ABZ3F3Y5</accession>
<evidence type="ECO:0000313" key="1">
    <source>
        <dbReference type="EMBL" id="XAM17894.1"/>
    </source>
</evidence>
<gene>
    <name evidence="1" type="primary">yidD</name>
    <name evidence="1" type="ORF">V3I05_09415</name>
</gene>
<evidence type="ECO:0000313" key="2">
    <source>
        <dbReference type="Proteomes" id="UP001434737"/>
    </source>
</evidence>
<proteinExistence type="predicted"/>
<keyword evidence="2" id="KW-1185">Reference proteome</keyword>
<reference evidence="1 2" key="1">
    <citation type="submission" date="2024-02" db="EMBL/GenBank/DDBJ databases">
        <title>Genome and pathogenicity analysis of Helicobacter mastomyrinus isolated from mice.</title>
        <authorList>
            <person name="Zhu L."/>
        </authorList>
    </citation>
    <scope>NUCLEOTIDE SEQUENCE [LARGE SCALE GENOMIC DNA]</scope>
    <source>
        <strain evidence="1 2">Hm-17</strain>
    </source>
</reference>
<name>A0ABZ3F3Y5_9HELI</name>
<dbReference type="InterPro" id="IPR002696">
    <property type="entry name" value="Membr_insert_effic_factor_YidD"/>
</dbReference>
<organism evidence="1 2">
    <name type="scientific">Helicobacter mastomyrinus</name>
    <dbReference type="NCBI Taxonomy" id="287948"/>
    <lineage>
        <taxon>Bacteria</taxon>
        <taxon>Pseudomonadati</taxon>
        <taxon>Campylobacterota</taxon>
        <taxon>Epsilonproteobacteria</taxon>
        <taxon>Campylobacterales</taxon>
        <taxon>Helicobacteraceae</taxon>
        <taxon>Helicobacter</taxon>
    </lineage>
</organism>
<dbReference type="RefSeq" id="WP_300448349.1">
    <property type="nucleotide sequence ID" value="NZ_CP145316.1"/>
</dbReference>
<dbReference type="NCBIfam" id="TIGR00278">
    <property type="entry name" value="membrane protein insertion efficiency factor YidD"/>
    <property type="match status" value="1"/>
</dbReference>
<dbReference type="Pfam" id="PF01809">
    <property type="entry name" value="YidD"/>
    <property type="match status" value="1"/>
</dbReference>
<dbReference type="Proteomes" id="UP001434737">
    <property type="component" value="Chromosome"/>
</dbReference>
<dbReference type="EMBL" id="CP145316">
    <property type="protein sequence ID" value="XAM17894.1"/>
    <property type="molecule type" value="Genomic_DNA"/>
</dbReference>
<protein>
    <submittedName>
        <fullName evidence="1">Membrane protein insertion efficiency factor YidD</fullName>
    </submittedName>
</protein>
<dbReference type="SMART" id="SM01234">
    <property type="entry name" value="Haemolytic"/>
    <property type="match status" value="1"/>
</dbReference>
<sequence>MSGVFIWSVRFYQKYLSAFSVGACRYYPSCSQYTLWLLYFDNPFLALFKSFLRILRCNQCFMGGIAYPRAKICFQNIIFAPKKVKYWFVPTTNASFLDIIPIFHKIYYLQVYIVKSFPQRQCYVSSK</sequence>